<evidence type="ECO:0000313" key="2">
    <source>
        <dbReference type="EMBL" id="STY96847.1"/>
    </source>
</evidence>
<name>A0A378QCB3_FAUOS</name>
<dbReference type="EMBL" id="UGPY01000001">
    <property type="protein sequence ID" value="STY96847.1"/>
    <property type="molecule type" value="Genomic_DNA"/>
</dbReference>
<evidence type="ECO:0000256" key="1">
    <source>
        <dbReference type="SAM" id="Phobius"/>
    </source>
</evidence>
<protein>
    <submittedName>
        <fullName evidence="2">Uncharacterized protein</fullName>
    </submittedName>
</protein>
<keyword evidence="1" id="KW-0472">Membrane</keyword>
<dbReference type="AlphaFoldDB" id="A0A378QCB3"/>
<proteinExistence type="predicted"/>
<accession>A0A378QCB3</accession>
<keyword evidence="1" id="KW-0812">Transmembrane</keyword>
<evidence type="ECO:0000313" key="3">
    <source>
        <dbReference type="Proteomes" id="UP000255230"/>
    </source>
</evidence>
<keyword evidence="3" id="KW-1185">Reference proteome</keyword>
<feature type="transmembrane region" description="Helical" evidence="1">
    <location>
        <begin position="20"/>
        <end position="36"/>
    </location>
</feature>
<dbReference type="Proteomes" id="UP000255230">
    <property type="component" value="Unassembled WGS sequence"/>
</dbReference>
<reference evidence="2 3" key="1">
    <citation type="submission" date="2018-06" db="EMBL/GenBank/DDBJ databases">
        <authorList>
            <consortium name="Pathogen Informatics"/>
            <person name="Doyle S."/>
        </authorList>
    </citation>
    <scope>NUCLEOTIDE SEQUENCE [LARGE SCALE GENOMIC DNA]</scope>
    <source>
        <strain evidence="2 3">NCTC10465</strain>
    </source>
</reference>
<sequence length="42" mass="5022">MGFLFIVINPQFTFGKMMQLSFDVLVLMMIWVVIMVKNRVKR</sequence>
<organism evidence="2 3">
    <name type="scientific">Faucicola osloensis</name>
    <name type="common">Moraxella osloensis</name>
    <dbReference type="NCBI Taxonomy" id="34062"/>
    <lineage>
        <taxon>Bacteria</taxon>
        <taxon>Pseudomonadati</taxon>
        <taxon>Pseudomonadota</taxon>
        <taxon>Gammaproteobacteria</taxon>
        <taxon>Moraxellales</taxon>
        <taxon>Moraxellaceae</taxon>
        <taxon>Faucicola</taxon>
    </lineage>
</organism>
<keyword evidence="1" id="KW-1133">Transmembrane helix</keyword>
<gene>
    <name evidence="2" type="ORF">NCTC10465_00614</name>
</gene>